<feature type="transmembrane region" description="Helical" evidence="2">
    <location>
        <begin position="6"/>
        <end position="29"/>
    </location>
</feature>
<evidence type="ECO:0000259" key="3">
    <source>
        <dbReference type="Pfam" id="PF20152"/>
    </source>
</evidence>
<dbReference type="PANTHER" id="PTHR40465">
    <property type="entry name" value="CHROMOSOME 1, WHOLE GENOME SHOTGUN SEQUENCE"/>
    <property type="match status" value="1"/>
</dbReference>
<accession>A0A8H7D1F7</accession>
<feature type="transmembrane region" description="Helical" evidence="2">
    <location>
        <begin position="115"/>
        <end position="143"/>
    </location>
</feature>
<feature type="compositionally biased region" description="Polar residues" evidence="1">
    <location>
        <begin position="429"/>
        <end position="446"/>
    </location>
</feature>
<feature type="compositionally biased region" description="Basic and acidic residues" evidence="1">
    <location>
        <begin position="372"/>
        <end position="386"/>
    </location>
</feature>
<dbReference type="EMBL" id="JACAZI010000006">
    <property type="protein sequence ID" value="KAF7358000.1"/>
    <property type="molecule type" value="Genomic_DNA"/>
</dbReference>
<comment type="caution">
    <text evidence="4">The sequence shown here is derived from an EMBL/GenBank/DDBJ whole genome shotgun (WGS) entry which is preliminary data.</text>
</comment>
<feature type="region of interest" description="Disordered" evidence="1">
    <location>
        <begin position="252"/>
        <end position="284"/>
    </location>
</feature>
<feature type="transmembrane region" description="Helical" evidence="2">
    <location>
        <begin position="85"/>
        <end position="103"/>
    </location>
</feature>
<feature type="compositionally biased region" description="Polar residues" evidence="1">
    <location>
        <begin position="351"/>
        <end position="365"/>
    </location>
</feature>
<dbReference type="OrthoDB" id="3265526at2759"/>
<feature type="transmembrane region" description="Helical" evidence="2">
    <location>
        <begin position="155"/>
        <end position="178"/>
    </location>
</feature>
<dbReference type="AlphaFoldDB" id="A0A8H7D1F7"/>
<proteinExistence type="predicted"/>
<organism evidence="4 5">
    <name type="scientific">Mycena venus</name>
    <dbReference type="NCBI Taxonomy" id="2733690"/>
    <lineage>
        <taxon>Eukaryota</taxon>
        <taxon>Fungi</taxon>
        <taxon>Dikarya</taxon>
        <taxon>Basidiomycota</taxon>
        <taxon>Agaricomycotina</taxon>
        <taxon>Agaricomycetes</taxon>
        <taxon>Agaricomycetidae</taxon>
        <taxon>Agaricales</taxon>
        <taxon>Marasmiineae</taxon>
        <taxon>Mycenaceae</taxon>
        <taxon>Mycena</taxon>
    </lineage>
</organism>
<feature type="compositionally biased region" description="Polar residues" evidence="1">
    <location>
        <begin position="260"/>
        <end position="269"/>
    </location>
</feature>
<feature type="compositionally biased region" description="Basic and acidic residues" evidence="1">
    <location>
        <begin position="328"/>
        <end position="350"/>
    </location>
</feature>
<evidence type="ECO:0000313" key="5">
    <source>
        <dbReference type="Proteomes" id="UP000620124"/>
    </source>
</evidence>
<keyword evidence="5" id="KW-1185">Reference proteome</keyword>
<keyword evidence="2" id="KW-1133">Transmembrane helix</keyword>
<sequence>MSGVELLFGPLLIGAVLNMMLYGVVCIQISTYLQRYPNDSAWIRCFMLYLLLVETVNVFVEFGIIYEPLIIGFGKEAAILRSPRLLPGDSVLISVVSAPIQLFTAWRISVITGSFILPALIALLSLGSFGAGITVSVMVYMHPEFRSFESFTTEVVVWLGLSAVCDIVIAIGMTYALYSRKTGFSTVDGQINRIIRLTLETGALTAITALMDVVLFLVFPRTTVNFIVDFPLSGLYTCSVLAMLNSRDRRKTADVEHATIPQTQRTQDLSTHKRRSSFFSPNKSQTQVEIFMPASTEKAGAFRDYRTDLGTMSAETEKPLVSSSNARPEFHESNNIDNRTRNFSRPRFDSNSDAASDRTFTSSYRHPTPDPMRPRDVSRSRTRTDAVDFPSVSQKSLPLAPPAEPEPDFYNYNGPPKERERSRSRGRSTAPSNGAATHQRQRSLPSNPRPNKPTLPQPEVLGLRPKTILATSDGPLPERF</sequence>
<evidence type="ECO:0000313" key="4">
    <source>
        <dbReference type="EMBL" id="KAF7358000.1"/>
    </source>
</evidence>
<feature type="compositionally biased region" description="Pro residues" evidence="1">
    <location>
        <begin position="447"/>
        <end position="456"/>
    </location>
</feature>
<feature type="domain" description="DUF6534" evidence="3">
    <location>
        <begin position="162"/>
        <end position="248"/>
    </location>
</feature>
<name>A0A8H7D1F7_9AGAR</name>
<feature type="transmembrane region" description="Helical" evidence="2">
    <location>
        <begin position="199"/>
        <end position="220"/>
    </location>
</feature>
<dbReference type="Pfam" id="PF20152">
    <property type="entry name" value="DUF6534"/>
    <property type="match status" value="1"/>
</dbReference>
<keyword evidence="2" id="KW-0812">Transmembrane</keyword>
<reference evidence="4" key="1">
    <citation type="submission" date="2020-05" db="EMBL/GenBank/DDBJ databases">
        <title>Mycena genomes resolve the evolution of fungal bioluminescence.</title>
        <authorList>
            <person name="Tsai I.J."/>
        </authorList>
    </citation>
    <scope>NUCLEOTIDE SEQUENCE</scope>
    <source>
        <strain evidence="4">CCC161011</strain>
    </source>
</reference>
<feature type="transmembrane region" description="Helical" evidence="2">
    <location>
        <begin position="41"/>
        <end position="65"/>
    </location>
</feature>
<dbReference type="PANTHER" id="PTHR40465:SF1">
    <property type="entry name" value="DUF6534 DOMAIN-CONTAINING PROTEIN"/>
    <property type="match status" value="1"/>
</dbReference>
<keyword evidence="2" id="KW-0472">Membrane</keyword>
<dbReference type="InterPro" id="IPR045339">
    <property type="entry name" value="DUF6534"/>
</dbReference>
<evidence type="ECO:0000256" key="1">
    <source>
        <dbReference type="SAM" id="MobiDB-lite"/>
    </source>
</evidence>
<protein>
    <recommendedName>
        <fullName evidence="3">DUF6534 domain-containing protein</fullName>
    </recommendedName>
</protein>
<dbReference type="Proteomes" id="UP000620124">
    <property type="component" value="Unassembled WGS sequence"/>
</dbReference>
<evidence type="ECO:0000256" key="2">
    <source>
        <dbReference type="SAM" id="Phobius"/>
    </source>
</evidence>
<feature type="region of interest" description="Disordered" evidence="1">
    <location>
        <begin position="313"/>
        <end position="480"/>
    </location>
</feature>
<gene>
    <name evidence="4" type="ORF">MVEN_00847000</name>
</gene>